<dbReference type="InterPro" id="IPR001163">
    <property type="entry name" value="Sm_dom_euk/arc"/>
</dbReference>
<evidence type="ECO:0000256" key="4">
    <source>
        <dbReference type="ARBA" id="ARBA00022728"/>
    </source>
</evidence>
<dbReference type="SUPFAM" id="SSF50182">
    <property type="entry name" value="Sm-like ribonucleoproteins"/>
    <property type="match status" value="1"/>
</dbReference>
<protein>
    <recommendedName>
        <fullName evidence="9">LSM2-LSM8 complex subunit LSM8</fullName>
    </recommendedName>
</protein>
<comment type="function">
    <text evidence="9">Plays role in pre-mRNA splicing as component of the U4/U6-U5 tri-snRNP complex that is involved in spliceosome assembly, and as component of the precatalytic spliceosome (spliceosome B complex). The heptameric LSM2-8 complex binds specifically to the 3'-terminal U-tract of U6 snRNA.</text>
</comment>
<evidence type="ECO:0000256" key="1">
    <source>
        <dbReference type="ARBA" id="ARBA00004123"/>
    </source>
</evidence>
<dbReference type="Gene3D" id="2.30.30.100">
    <property type="match status" value="1"/>
</dbReference>
<keyword evidence="4 9" id="KW-0747">Spliceosome</keyword>
<dbReference type="OMA" id="TLESYMN"/>
<comment type="subcellular location">
    <subcellularLocation>
        <location evidence="1 9">Nucleus</location>
    </subcellularLocation>
</comment>
<evidence type="ECO:0000256" key="5">
    <source>
        <dbReference type="ARBA" id="ARBA00022884"/>
    </source>
</evidence>
<keyword evidence="3 9" id="KW-0507">mRNA processing</keyword>
<dbReference type="GO" id="GO:0003729">
    <property type="term" value="F:mRNA binding"/>
    <property type="evidence" value="ECO:0007669"/>
    <property type="project" value="TreeGrafter"/>
</dbReference>
<keyword evidence="6 9" id="KW-0508">mRNA splicing</keyword>
<dbReference type="PANTHER" id="PTHR15588:SF9">
    <property type="entry name" value="U6 SNRNA-ASSOCIATED SM-LIKE PROTEIN LSM8"/>
    <property type="match status" value="1"/>
</dbReference>
<dbReference type="InterPro" id="IPR044642">
    <property type="entry name" value="PTHR15588"/>
</dbReference>
<dbReference type="PROSITE" id="PS52002">
    <property type="entry name" value="SM"/>
    <property type="match status" value="1"/>
</dbReference>
<evidence type="ECO:0000256" key="3">
    <source>
        <dbReference type="ARBA" id="ARBA00022664"/>
    </source>
</evidence>
<proteinExistence type="inferred from homology"/>
<accession>A0A7D9D1D9</accession>
<dbReference type="InterPro" id="IPR034103">
    <property type="entry name" value="Lsm8"/>
</dbReference>
<keyword evidence="12" id="KW-1185">Reference proteome</keyword>
<dbReference type="EMBL" id="CABFWN010000006">
    <property type="protein sequence ID" value="VUG19870.1"/>
    <property type="molecule type" value="Genomic_DNA"/>
</dbReference>
<organism evidence="11 12">
    <name type="scientific">Dekkera bruxellensis</name>
    <name type="common">Brettanomyces custersii</name>
    <dbReference type="NCBI Taxonomy" id="5007"/>
    <lineage>
        <taxon>Eukaryota</taxon>
        <taxon>Fungi</taxon>
        <taxon>Dikarya</taxon>
        <taxon>Ascomycota</taxon>
        <taxon>Saccharomycotina</taxon>
        <taxon>Pichiomycetes</taxon>
        <taxon>Pichiales</taxon>
        <taxon>Pichiaceae</taxon>
        <taxon>Brettanomyces</taxon>
    </lineage>
</organism>
<evidence type="ECO:0000313" key="12">
    <source>
        <dbReference type="Proteomes" id="UP000478008"/>
    </source>
</evidence>
<evidence type="ECO:0000256" key="9">
    <source>
        <dbReference type="RuleBase" id="RU365048"/>
    </source>
</evidence>
<keyword evidence="8 9" id="KW-0687">Ribonucleoprotein</keyword>
<dbReference type="AlphaFoldDB" id="A0A7D9D1D9"/>
<dbReference type="CDD" id="cd01727">
    <property type="entry name" value="LSm8"/>
    <property type="match status" value="1"/>
</dbReference>
<sequence length="98" mass="11149">MSSLKPYLQKNVKVITVDGRLFLGMLEGFDNNTNIVISSAKERVFFKDRPTEDMEMGLCIVRGNEVVAICDYDEEEEAVTDYTNIHAEKLKDTKNSLI</sequence>
<evidence type="ECO:0000256" key="6">
    <source>
        <dbReference type="ARBA" id="ARBA00023187"/>
    </source>
</evidence>
<dbReference type="Pfam" id="PF01423">
    <property type="entry name" value="LSM"/>
    <property type="match status" value="1"/>
</dbReference>
<evidence type="ECO:0000256" key="2">
    <source>
        <dbReference type="ARBA" id="ARBA00006850"/>
    </source>
</evidence>
<dbReference type="InterPro" id="IPR047575">
    <property type="entry name" value="Sm"/>
</dbReference>
<dbReference type="Proteomes" id="UP000478008">
    <property type="component" value="Unassembled WGS sequence"/>
</dbReference>
<dbReference type="SMART" id="SM00651">
    <property type="entry name" value="Sm"/>
    <property type="match status" value="1"/>
</dbReference>
<name>A0A7D9D1D9_DEKBR</name>
<dbReference type="InterPro" id="IPR010920">
    <property type="entry name" value="LSM_dom_sf"/>
</dbReference>
<dbReference type="PANTHER" id="PTHR15588">
    <property type="entry name" value="LSM1"/>
    <property type="match status" value="1"/>
</dbReference>
<reference evidence="11 12" key="1">
    <citation type="submission" date="2019-07" db="EMBL/GenBank/DDBJ databases">
        <authorList>
            <person name="Friedrich A."/>
            <person name="Schacherer J."/>
        </authorList>
    </citation>
    <scope>NUCLEOTIDE SEQUENCE [LARGE SCALE GENOMIC DNA]</scope>
</reference>
<gene>
    <name evidence="11" type="primary">lsm8</name>
    <name evidence="9" type="synonym">LSM8</name>
    <name evidence="11" type="ORF">DEBR0S6_01904G</name>
</gene>
<evidence type="ECO:0000259" key="10">
    <source>
        <dbReference type="PROSITE" id="PS52002"/>
    </source>
</evidence>
<evidence type="ECO:0000313" key="11">
    <source>
        <dbReference type="EMBL" id="VUG19870.1"/>
    </source>
</evidence>
<evidence type="ECO:0000256" key="8">
    <source>
        <dbReference type="ARBA" id="ARBA00023274"/>
    </source>
</evidence>
<evidence type="ECO:0000256" key="7">
    <source>
        <dbReference type="ARBA" id="ARBA00023242"/>
    </source>
</evidence>
<dbReference type="GO" id="GO:0005688">
    <property type="term" value="C:U6 snRNP"/>
    <property type="evidence" value="ECO:0007669"/>
    <property type="project" value="UniProtKB-UniRule"/>
</dbReference>
<keyword evidence="7 9" id="KW-0539">Nucleus</keyword>
<dbReference type="GO" id="GO:0046540">
    <property type="term" value="C:U4/U6 x U5 tri-snRNP complex"/>
    <property type="evidence" value="ECO:0007669"/>
    <property type="project" value="UniProtKB-UniRule"/>
</dbReference>
<comment type="subunit">
    <text evidence="9">LSm subunits form a heteromer with a doughnut shape.</text>
</comment>
<dbReference type="GO" id="GO:0000398">
    <property type="term" value="P:mRNA splicing, via spliceosome"/>
    <property type="evidence" value="ECO:0007669"/>
    <property type="project" value="UniProtKB-UniRule"/>
</dbReference>
<dbReference type="GO" id="GO:0071011">
    <property type="term" value="C:precatalytic spliceosome"/>
    <property type="evidence" value="ECO:0007669"/>
    <property type="project" value="TreeGrafter"/>
</dbReference>
<comment type="similarity">
    <text evidence="2 9">Belongs to the snRNP Sm proteins family.</text>
</comment>
<feature type="domain" description="Sm" evidence="10">
    <location>
        <begin position="1"/>
        <end position="75"/>
    </location>
</feature>
<keyword evidence="5 9" id="KW-0694">RNA-binding</keyword>